<protein>
    <recommendedName>
        <fullName evidence="3">Retrotransposon gag domain-containing protein</fullName>
    </recommendedName>
</protein>
<comment type="caution">
    <text evidence="1">The sequence shown here is derived from an EMBL/GenBank/DDBJ whole genome shotgun (WGS) entry which is preliminary data.</text>
</comment>
<accession>A0ABQ9INK4</accession>
<evidence type="ECO:0000313" key="2">
    <source>
        <dbReference type="Proteomes" id="UP001159363"/>
    </source>
</evidence>
<organism evidence="1 2">
    <name type="scientific">Dryococelus australis</name>
    <dbReference type="NCBI Taxonomy" id="614101"/>
    <lineage>
        <taxon>Eukaryota</taxon>
        <taxon>Metazoa</taxon>
        <taxon>Ecdysozoa</taxon>
        <taxon>Arthropoda</taxon>
        <taxon>Hexapoda</taxon>
        <taxon>Insecta</taxon>
        <taxon>Pterygota</taxon>
        <taxon>Neoptera</taxon>
        <taxon>Polyneoptera</taxon>
        <taxon>Phasmatodea</taxon>
        <taxon>Verophasmatodea</taxon>
        <taxon>Anareolatae</taxon>
        <taxon>Phasmatidae</taxon>
        <taxon>Eurycanthinae</taxon>
        <taxon>Dryococelus</taxon>
    </lineage>
</organism>
<gene>
    <name evidence="1" type="ORF">PR048_003621</name>
</gene>
<proteinExistence type="predicted"/>
<evidence type="ECO:0000313" key="1">
    <source>
        <dbReference type="EMBL" id="KAJ8898261.1"/>
    </source>
</evidence>
<sequence length="133" mass="15474">MKMTTLKLPKCLVFSGNIAENFKRFKQSFDLYMMASGGNTQTSEVNSTILFHVIGEEALDIYKTFGLTEEDRKDYTKIMDALRSIAYQNRMSQWRGTRNQLQNETIDQYTTELTSLSRDCEFGEIRDSLIRDK</sequence>
<evidence type="ECO:0008006" key="3">
    <source>
        <dbReference type="Google" id="ProtNLM"/>
    </source>
</evidence>
<name>A0ABQ9INK4_9NEOP</name>
<keyword evidence="2" id="KW-1185">Reference proteome</keyword>
<dbReference type="EMBL" id="JARBHB010000001">
    <property type="protein sequence ID" value="KAJ8898261.1"/>
    <property type="molecule type" value="Genomic_DNA"/>
</dbReference>
<dbReference type="Proteomes" id="UP001159363">
    <property type="component" value="Chromosome 1"/>
</dbReference>
<reference evidence="1 2" key="1">
    <citation type="submission" date="2023-02" db="EMBL/GenBank/DDBJ databases">
        <title>LHISI_Scaffold_Assembly.</title>
        <authorList>
            <person name="Stuart O.P."/>
            <person name="Cleave R."/>
            <person name="Magrath M.J.L."/>
            <person name="Mikheyev A.S."/>
        </authorList>
    </citation>
    <scope>NUCLEOTIDE SEQUENCE [LARGE SCALE GENOMIC DNA]</scope>
    <source>
        <strain evidence="1">Daus_M_001</strain>
        <tissue evidence="1">Leg muscle</tissue>
    </source>
</reference>